<feature type="domain" description="Glycosyltransferase 2-like" evidence="2">
    <location>
        <begin position="741"/>
        <end position="862"/>
    </location>
</feature>
<reference evidence="4" key="1">
    <citation type="submission" date="2016-04" db="EMBL/GenBank/DDBJ databases">
        <authorList>
            <person name="Tabuchi Yagui T.R."/>
        </authorList>
    </citation>
    <scope>NUCLEOTIDE SEQUENCE [LARGE SCALE GENOMIC DNA]</scope>
</reference>
<evidence type="ECO:0000259" key="1">
    <source>
        <dbReference type="Pfam" id="PF00534"/>
    </source>
</evidence>
<evidence type="ECO:0000313" key="3">
    <source>
        <dbReference type="EMBL" id="RCJ32537.1"/>
    </source>
</evidence>
<protein>
    <recommendedName>
        <fullName evidence="5">Glycosyltransferase 2-like domain-containing protein</fullName>
    </recommendedName>
</protein>
<dbReference type="CDD" id="cd00761">
    <property type="entry name" value="Glyco_tranf_GTA_type"/>
    <property type="match status" value="2"/>
</dbReference>
<accession>A0A367R7R1</accession>
<evidence type="ECO:0000313" key="4">
    <source>
        <dbReference type="Proteomes" id="UP000252085"/>
    </source>
</evidence>
<dbReference type="InterPro" id="IPR001173">
    <property type="entry name" value="Glyco_trans_2-like"/>
</dbReference>
<dbReference type="GO" id="GO:0016706">
    <property type="term" value="F:2-oxoglutarate-dependent dioxygenase activity"/>
    <property type="evidence" value="ECO:0007669"/>
    <property type="project" value="UniProtKB-ARBA"/>
</dbReference>
<dbReference type="Gene3D" id="2.60.120.620">
    <property type="entry name" value="q2cbj1_9rhob like domain"/>
    <property type="match status" value="1"/>
</dbReference>
<dbReference type="EMBL" id="LXQE01000165">
    <property type="protein sequence ID" value="RCJ32537.1"/>
    <property type="molecule type" value="Genomic_DNA"/>
</dbReference>
<dbReference type="InterPro" id="IPR050834">
    <property type="entry name" value="Glycosyltransf_2"/>
</dbReference>
<dbReference type="SUPFAM" id="SSF53448">
    <property type="entry name" value="Nucleotide-diphospho-sugar transferases"/>
    <property type="match status" value="2"/>
</dbReference>
<dbReference type="InterPro" id="IPR008775">
    <property type="entry name" value="Phytyl_CoA_dOase-like"/>
</dbReference>
<dbReference type="Gene3D" id="3.40.50.2000">
    <property type="entry name" value="Glycogen Phosphorylase B"/>
    <property type="match status" value="1"/>
</dbReference>
<dbReference type="SUPFAM" id="SSF53756">
    <property type="entry name" value="UDP-Glycosyltransferase/glycogen phosphorylase"/>
    <property type="match status" value="1"/>
</dbReference>
<comment type="caution">
    <text evidence="3">The sequence shown here is derived from an EMBL/GenBank/DDBJ whole genome shotgun (WGS) entry which is preliminary data.</text>
</comment>
<dbReference type="Pfam" id="PF05721">
    <property type="entry name" value="PhyH"/>
    <property type="match status" value="1"/>
</dbReference>
<dbReference type="GO" id="GO:0016757">
    <property type="term" value="F:glycosyltransferase activity"/>
    <property type="evidence" value="ECO:0007669"/>
    <property type="project" value="InterPro"/>
</dbReference>
<sequence length="1599" mass="184648">MRRIHQELEKNGYAVIEFLNQTEVKSLLKFNEKYSFPNNLVTTSMIFTINTSDLSYRKLLTQEVKRCFALKLAILFAEYRIVLCNLVFKSTDVLFSQMPLNQDPSLVDETSLTSFGVWCPLIDVDEQNGCLQVVKKSHLLNSKRRPFFVFDGFPYSQDILSLLQQNYLSSIPMKAGQALVYDKRLFHGSPPNTTTVERVAAICSLVPQNILTHFCYRETLISEKLEVFEVDDDFYDRYIVSEKPKDVKSLGIFNYEVDTLTPELLVKKLGTKNYNLIIPSWANFEINFQPQFLEKLNPSLQKVAILVSNEFEGFSQNGGIGTYYTTLSQKLKSDGWCIILLLCQTEADFQGEASFPDVDCVFSTHEIKQVLNLQPIHDQILATTQQDAINNSFDYQSFCCLFFTQAVITSLPDAVVYVEFPDIWGFGYRTIQTKKTGLLGDSCLIGVTAHGCFEWLREVNSQYTLEQPQWFWQAYHYEQFSYENADVAYFPSYFLKSKLESYGWKTSQSKHLPYFVPTAHQQCKSEGFANQNNLNVDKIPVVFFSRLEERKGLCTFVEAMKLLNPILVEKIQIIFIGKIIPLQSSQLQHLDSQQYIEQQLDSHIAYNLMPNLSSQDAIKFITELNHPIVCLTSLQENFPNTGLEMGQLPISLVVSDTGGFRETLNLVERSDCVHWFHPENSHSLAQTITQAINAYPEKPLIPEYEVLEQVNQRLLNQRLEYMSQAFINAAPNETQTPKVTITIVCWQTVNTILECLESLAAQTYNNFDVIVGYRESIDEYLQEIITQAQTKFPSYKYLNLDANWSLGESYNYLVELAAGEYVLQLAVEHIALPDMLEKLVRATIASDADVVVCPQVTLQEDGELKAMPAAVNYTFIDGCLLKLLEFNHNQDISALFSLKLLQEFPYSPERGLFALNWHILAAAIATGKEIAYYPYPLYAISNSTSTTNLVNLAKERYYLRQYLYQIEPAKWNQRQLNFLLTGVEQLLQQQNLGKVWHFTHQNNQNLSPQSQAWILTAQQIQDELTQTQETLKSVQAWNQQLQAGKDWLESQWQTWMLRTQKAELEWERWQSFSTMMSASKFWQLRSAWLKFKRLLGGKRTDPLVLANQVNSDTRIRDFVALIASQKVRFFQPEASEAPVVSIISVFPNDYQYFETTYRSVINQTWQNFEWIIVNDGLTNADAVAFIESLSQRTNKIKVLSHSNQQGDAAGRNTAIAQAEGKYLFFINLVDIFDPTYIEKSVLFLETHPTFSFVNSYSAVFQAQEYWWNHGFSQPASFFHENQPIGGLLYRKVDFEQLGGFDADLKLYADWERWLKAIANQQLGWTIPEYLECNRSINSLKQDPWELKRVTELIQSRYHDFFSSTPTANISLNRQSLNPQQLKYKIVGQNSLKRYNSGKRLLFFFPSLSNSNVDKFHLDLLRLLEKEGYEMVIATSFKSEHPWYDSFYRLTPDIFHLPNFLDQVYWLAFIRYIIQSRQIDIVVISHTNIAYYFLPLLRAEFPQVAFIDWTYTEESNSQSNSYSTVSSQFSQYLDCQALFSPEMTAVEKNINYPTKSKLRVCSSNFEMINIFTEAIQTRQMQIQSEIDTELATVALLLALR</sequence>
<feature type="domain" description="Glycosyltransferase 2-like" evidence="2">
    <location>
        <begin position="1141"/>
        <end position="1281"/>
    </location>
</feature>
<dbReference type="PANTHER" id="PTHR43685:SF2">
    <property type="entry name" value="GLYCOSYLTRANSFERASE 2-LIKE DOMAIN-CONTAINING PROTEIN"/>
    <property type="match status" value="1"/>
</dbReference>
<evidence type="ECO:0000259" key="2">
    <source>
        <dbReference type="Pfam" id="PF00535"/>
    </source>
</evidence>
<dbReference type="Proteomes" id="UP000252085">
    <property type="component" value="Unassembled WGS sequence"/>
</dbReference>
<proteinExistence type="predicted"/>
<organism evidence="3 4">
    <name type="scientific">Nostoc punctiforme NIES-2108</name>
    <dbReference type="NCBI Taxonomy" id="1356359"/>
    <lineage>
        <taxon>Bacteria</taxon>
        <taxon>Bacillati</taxon>
        <taxon>Cyanobacteriota</taxon>
        <taxon>Cyanophyceae</taxon>
        <taxon>Nostocales</taxon>
        <taxon>Nostocaceae</taxon>
        <taxon>Nostoc</taxon>
    </lineage>
</organism>
<dbReference type="Pfam" id="PF00534">
    <property type="entry name" value="Glycos_transf_1"/>
    <property type="match status" value="1"/>
</dbReference>
<dbReference type="InterPro" id="IPR029044">
    <property type="entry name" value="Nucleotide-diphossugar_trans"/>
</dbReference>
<dbReference type="Gene3D" id="3.90.550.10">
    <property type="entry name" value="Spore Coat Polysaccharide Biosynthesis Protein SpsA, Chain A"/>
    <property type="match status" value="2"/>
</dbReference>
<dbReference type="SUPFAM" id="SSF51197">
    <property type="entry name" value="Clavaminate synthase-like"/>
    <property type="match status" value="1"/>
</dbReference>
<evidence type="ECO:0008006" key="5">
    <source>
        <dbReference type="Google" id="ProtNLM"/>
    </source>
</evidence>
<dbReference type="PANTHER" id="PTHR43685">
    <property type="entry name" value="GLYCOSYLTRANSFERASE"/>
    <property type="match status" value="1"/>
</dbReference>
<gene>
    <name evidence="3" type="ORF">A6769_27790</name>
</gene>
<name>A0A367R7R1_NOSPU</name>
<dbReference type="Pfam" id="PF00535">
    <property type="entry name" value="Glycos_transf_2"/>
    <property type="match status" value="2"/>
</dbReference>
<dbReference type="InterPro" id="IPR001296">
    <property type="entry name" value="Glyco_trans_1"/>
</dbReference>
<feature type="domain" description="Glycosyl transferase family 1" evidence="1">
    <location>
        <begin position="530"/>
        <end position="694"/>
    </location>
</feature>